<feature type="transmembrane region" description="Helical" evidence="2">
    <location>
        <begin position="90"/>
        <end position="113"/>
    </location>
</feature>
<dbReference type="AlphaFoldDB" id="A0A6V1MHV1"/>
<evidence type="ECO:0000256" key="1">
    <source>
        <dbReference type="SAM" id="MobiDB-lite"/>
    </source>
</evidence>
<feature type="compositionally biased region" description="Polar residues" evidence="1">
    <location>
        <begin position="185"/>
        <end position="196"/>
    </location>
</feature>
<accession>A0A6V1MHV1</accession>
<keyword evidence="2" id="KW-0472">Membrane</keyword>
<keyword evidence="2" id="KW-1133">Transmembrane helix</keyword>
<evidence type="ECO:0000313" key="3">
    <source>
        <dbReference type="EMBL" id="CAE0637685.1"/>
    </source>
</evidence>
<feature type="compositionally biased region" description="Acidic residues" evidence="1">
    <location>
        <begin position="171"/>
        <end position="180"/>
    </location>
</feature>
<protein>
    <recommendedName>
        <fullName evidence="4">Transmembrane protein 242</fullName>
    </recommendedName>
</protein>
<feature type="transmembrane region" description="Helical" evidence="2">
    <location>
        <begin position="12"/>
        <end position="33"/>
    </location>
</feature>
<name>A0A6V1MHV1_HETAK</name>
<keyword evidence="2" id="KW-0812">Transmembrane</keyword>
<reference evidence="3" key="1">
    <citation type="submission" date="2021-01" db="EMBL/GenBank/DDBJ databases">
        <authorList>
            <person name="Corre E."/>
            <person name="Pelletier E."/>
            <person name="Niang G."/>
            <person name="Scheremetjew M."/>
            <person name="Finn R."/>
            <person name="Kale V."/>
            <person name="Holt S."/>
            <person name="Cochrane G."/>
            <person name="Meng A."/>
            <person name="Brown T."/>
            <person name="Cohen L."/>
        </authorList>
    </citation>
    <scope>NUCLEOTIDE SEQUENCE</scope>
    <source>
        <strain evidence="3">CCMP3107</strain>
    </source>
</reference>
<sequence length="196" mass="22281">MTYLKAFFAQHIYAISATAGVATVVGAGFAYGFRKKMNEISDKEALKEAQKAQARRQKIIQTAYQTHQIGKKIPKPPDLDFSPTALAFKALGYGTVLCLSTFSLAIVGIAYAMDVSSTEEFGAKMKVIGPRKMDQYFGLKPNKELHKDMEEIEGMDIDEEMEFWSKRYFSDDDERNEENDEQHIRQQNNSQTEKKE</sequence>
<evidence type="ECO:0000256" key="2">
    <source>
        <dbReference type="SAM" id="Phobius"/>
    </source>
</evidence>
<feature type="region of interest" description="Disordered" evidence="1">
    <location>
        <begin position="168"/>
        <end position="196"/>
    </location>
</feature>
<gene>
    <name evidence="3" type="ORF">HAKA00212_LOCUS16462</name>
</gene>
<organism evidence="3">
    <name type="scientific">Heterosigma akashiwo</name>
    <name type="common">Chromophytic alga</name>
    <name type="synonym">Heterosigma carterae</name>
    <dbReference type="NCBI Taxonomy" id="2829"/>
    <lineage>
        <taxon>Eukaryota</taxon>
        <taxon>Sar</taxon>
        <taxon>Stramenopiles</taxon>
        <taxon>Ochrophyta</taxon>
        <taxon>Raphidophyceae</taxon>
        <taxon>Chattonellales</taxon>
        <taxon>Chattonellaceae</taxon>
        <taxon>Heterosigma</taxon>
    </lineage>
</organism>
<dbReference type="EMBL" id="HBIU01035794">
    <property type="protein sequence ID" value="CAE0637685.1"/>
    <property type="molecule type" value="Transcribed_RNA"/>
</dbReference>
<evidence type="ECO:0008006" key="4">
    <source>
        <dbReference type="Google" id="ProtNLM"/>
    </source>
</evidence>
<proteinExistence type="predicted"/>